<name>A0ACC1TZ68_9AGAR</name>
<sequence>MRSLVFLSVGATAAGFSFTGVPSSVSTNQASSATLIRDSSDPTDFSLLLRLTSQNGGSTIQEFSSEQETNIPFSFTPTESGISDTQEPDKIYASSSSINVAADNQASLPSSTSSSENAGTSSSSLISTAVTSSPASTSQTTTSSNNGNTVSTTTSTSTLVTSNGDTPVAATAIQSDTASLTTTNHLASSTEGSDGKGALASDSSESSTVVSVTESSTIVSVSGTARSTNDSPTSTATLAPTAATSNSLKIGMIVGIILGILAFVGLCLALLVAYTRSRRRQRTDAFKRQLMTRQISPLVFNRMTSSPSSSQGDGSGDGDGYREYVPEEDYSRNVIETGIVQIAVQEESSSLSHLNSMYSEQSVHSVYSDSPSVFYTAVPIPRAVGATTSAPSQTSPPPAPRTLSYSALDLTSDSDLKVLASISNTPSTSVPVASDSQFNISSSQPASTSTLPQLAPGWIFPRIQPRLSQLPLPKTDRQMDIHDRKVRLQGKLIGLQGWGNVTASESQKAEMKEPRVPFKLEEQQAYLSPPAPLIPQYQPAPVTKEALIYAHLAIIDLRKFATTAEEREKLALLTQTLRDLDPRLAGYIRGHSNKLSASSLILDQMKRMFDITYVPFSRVSHDEKHIDNGVLDQVETYNIHGDVSSRAHPEALRPLLPEIDLFARHSHINVLGPILKLMALGLELQEETHSAEDERKTKNLWLKGHNVIMLSSTIKYQYHYAALQSASFCCAHLISHWVQILCFQVVNSGDAVDFLSGVSHRATIAKFSFLLMSHHKAPFEKDEDAPVIAKWWKARTAKYPYRNHWRKRTSSKRCGREALQLT</sequence>
<organism evidence="1 2">
    <name type="scientific">Lentinula aff. lateritia</name>
    <dbReference type="NCBI Taxonomy" id="2804960"/>
    <lineage>
        <taxon>Eukaryota</taxon>
        <taxon>Fungi</taxon>
        <taxon>Dikarya</taxon>
        <taxon>Basidiomycota</taxon>
        <taxon>Agaricomycotina</taxon>
        <taxon>Agaricomycetes</taxon>
        <taxon>Agaricomycetidae</taxon>
        <taxon>Agaricales</taxon>
        <taxon>Marasmiineae</taxon>
        <taxon>Omphalotaceae</taxon>
        <taxon>Lentinula</taxon>
    </lineage>
</organism>
<dbReference type="EMBL" id="MU795136">
    <property type="protein sequence ID" value="KAJ3809790.1"/>
    <property type="molecule type" value="Genomic_DNA"/>
</dbReference>
<proteinExistence type="predicted"/>
<reference evidence="1" key="1">
    <citation type="submission" date="2022-09" db="EMBL/GenBank/DDBJ databases">
        <title>A Global Phylogenomic Analysis of the Shiitake Genus Lentinula.</title>
        <authorList>
            <consortium name="DOE Joint Genome Institute"/>
            <person name="Sierra-Patev S."/>
            <person name="Min B."/>
            <person name="Naranjo-Ortiz M."/>
            <person name="Looney B."/>
            <person name="Konkel Z."/>
            <person name="Slot J.C."/>
            <person name="Sakamoto Y."/>
            <person name="Steenwyk J.L."/>
            <person name="Rokas A."/>
            <person name="Carro J."/>
            <person name="Camarero S."/>
            <person name="Ferreira P."/>
            <person name="Molpeceres G."/>
            <person name="Ruiz-Duenas F.J."/>
            <person name="Serrano A."/>
            <person name="Henrissat B."/>
            <person name="Drula E."/>
            <person name="Hughes K.W."/>
            <person name="Mata J.L."/>
            <person name="Ishikawa N.K."/>
            <person name="Vargas-Isla R."/>
            <person name="Ushijima S."/>
            <person name="Smith C.A."/>
            <person name="Ahrendt S."/>
            <person name="Andreopoulos W."/>
            <person name="He G."/>
            <person name="Labutti K."/>
            <person name="Lipzen A."/>
            <person name="Ng V."/>
            <person name="Riley R."/>
            <person name="Sandor L."/>
            <person name="Barry K."/>
            <person name="Martinez A.T."/>
            <person name="Xiao Y."/>
            <person name="Gibbons J.G."/>
            <person name="Terashima K."/>
            <person name="Grigoriev I.V."/>
            <person name="Hibbett D.S."/>
        </authorList>
    </citation>
    <scope>NUCLEOTIDE SEQUENCE</scope>
    <source>
        <strain evidence="1">TMI1499</strain>
    </source>
</reference>
<gene>
    <name evidence="1" type="ORF">F5876DRAFT_66164</name>
</gene>
<comment type="caution">
    <text evidence="1">The sequence shown here is derived from an EMBL/GenBank/DDBJ whole genome shotgun (WGS) entry which is preliminary data.</text>
</comment>
<evidence type="ECO:0000313" key="1">
    <source>
        <dbReference type="EMBL" id="KAJ3809790.1"/>
    </source>
</evidence>
<accession>A0ACC1TZ68</accession>
<dbReference type="Proteomes" id="UP001163835">
    <property type="component" value="Unassembled WGS sequence"/>
</dbReference>
<keyword evidence="2" id="KW-1185">Reference proteome</keyword>
<evidence type="ECO:0000313" key="2">
    <source>
        <dbReference type="Proteomes" id="UP001163835"/>
    </source>
</evidence>
<protein>
    <submittedName>
        <fullName evidence="1">Uncharacterized protein</fullName>
    </submittedName>
</protein>